<evidence type="ECO:0000313" key="3">
    <source>
        <dbReference type="Proteomes" id="UP000326779"/>
    </source>
</evidence>
<feature type="signal peptide" evidence="1">
    <location>
        <begin position="1"/>
        <end position="20"/>
    </location>
</feature>
<reference evidence="2 3" key="1">
    <citation type="submission" date="2019-10" db="EMBL/GenBank/DDBJ databases">
        <title>The completed genome of Lactobacillus harbinensis M1.</title>
        <authorList>
            <person name="Zheng Y."/>
        </authorList>
    </citation>
    <scope>NUCLEOTIDE SEQUENCE [LARGE SCALE GENOMIC DNA]</scope>
    <source>
        <strain evidence="2 3">M1</strain>
    </source>
</reference>
<dbReference type="InterPro" id="IPR050490">
    <property type="entry name" value="Bact_solute-bd_prot1"/>
</dbReference>
<organism evidence="2 3">
    <name type="scientific">Schleiferilactobacillus harbinensis</name>
    <dbReference type="NCBI Taxonomy" id="304207"/>
    <lineage>
        <taxon>Bacteria</taxon>
        <taxon>Bacillati</taxon>
        <taxon>Bacillota</taxon>
        <taxon>Bacilli</taxon>
        <taxon>Lactobacillales</taxon>
        <taxon>Lactobacillaceae</taxon>
        <taxon>Schleiferilactobacillus</taxon>
    </lineage>
</organism>
<name>A0A5P8M1N2_9LACO</name>
<evidence type="ECO:0000313" key="2">
    <source>
        <dbReference type="EMBL" id="QFR22396.1"/>
    </source>
</evidence>
<sequence>MKKKLGLALAAALAIGLVLAGCGKKESSAVDTKDDGKMMTVTVYDDLANYQGTQGGWFGKLVKDKFNMKLNIIAPNVAGGGSTLFDTRSAAGNLGNLIITGSGSGRAKRLIKSGLIVDMTPYAKNMKYITKYKAATEELNKIADQKSGIWGVPSGVSTASPTEPSEGNDPTFGPYIRWDLYKQVGYPKLKTLSDLLPVLKEMQDKARQQTGDKKIYAMSLFKDWDGNMMNNAKQPTTFYGYDEMGFVLAKADGSDYQSITQSNGEYEKALQFFNKANQMGLVDPESSTQNYDTMYAKYQQGKVLFSFWPWLGQAAYNTDKNKEAGRGFEIAPVQDMKIFSYGATPNGGSTFIAVGSKAKNKARLVKFINWLYSPEGVYASSAQTNGSAGIKGLTWKLVNGKPTLTDFGNKVFFGGGANVPKNYGGGAYKDGVAALNYPTESVQDIDPNTGYAYNANMWPSTLAKNTTPLDKDWSAHMGGAKTTMDYLKKNNKILVAPGASYVQPDEESQVSTLRGQIKTQIVNSSWKMVYAKSDSEFNSLFKQMQTTVNGLDYAKVLKVDMQNAKDQQKARVAITKEYKNRE</sequence>
<dbReference type="Pfam" id="PF01547">
    <property type="entry name" value="SBP_bac_1"/>
    <property type="match status" value="1"/>
</dbReference>
<keyword evidence="1" id="KW-0732">Signal</keyword>
<dbReference type="EMBL" id="CP045143">
    <property type="protein sequence ID" value="QFR22396.1"/>
    <property type="molecule type" value="Genomic_DNA"/>
</dbReference>
<dbReference type="Proteomes" id="UP000326779">
    <property type="component" value="Chromosome"/>
</dbReference>
<evidence type="ECO:0000256" key="1">
    <source>
        <dbReference type="SAM" id="SignalP"/>
    </source>
</evidence>
<dbReference type="SUPFAM" id="SSF53850">
    <property type="entry name" value="Periplasmic binding protein-like II"/>
    <property type="match status" value="1"/>
</dbReference>
<feature type="chain" id="PRO_5039451044" evidence="1">
    <location>
        <begin position="21"/>
        <end position="582"/>
    </location>
</feature>
<protein>
    <submittedName>
        <fullName evidence="2">ABC transporter substrate-binding protein</fullName>
    </submittedName>
</protein>
<dbReference type="InterPro" id="IPR006059">
    <property type="entry name" value="SBP"/>
</dbReference>
<gene>
    <name evidence="2" type="ORF">D1010_02440</name>
</gene>
<accession>A0A5P8M1N2</accession>
<proteinExistence type="predicted"/>
<dbReference type="KEGG" id="lhb:D1010_02440"/>
<dbReference type="AlphaFoldDB" id="A0A5P8M1N2"/>
<dbReference type="PANTHER" id="PTHR43649:SF12">
    <property type="entry name" value="DIACETYLCHITOBIOSE BINDING PROTEIN DASA"/>
    <property type="match status" value="1"/>
</dbReference>
<dbReference type="RefSeq" id="WP_152260164.1">
    <property type="nucleotide sequence ID" value="NZ_CP045143.1"/>
</dbReference>
<dbReference type="PROSITE" id="PS51257">
    <property type="entry name" value="PROKAR_LIPOPROTEIN"/>
    <property type="match status" value="1"/>
</dbReference>
<dbReference type="PANTHER" id="PTHR43649">
    <property type="entry name" value="ARABINOSE-BINDING PROTEIN-RELATED"/>
    <property type="match status" value="1"/>
</dbReference>
<dbReference type="Gene3D" id="3.40.190.10">
    <property type="entry name" value="Periplasmic binding protein-like II"/>
    <property type="match status" value="2"/>
</dbReference>